<dbReference type="OrthoDB" id="9807941at2"/>
<comment type="caution">
    <text evidence="2">The sequence shown here is derived from an EMBL/GenBank/DDBJ whole genome shotgun (WGS) entry which is preliminary data.</text>
</comment>
<dbReference type="PATRIC" id="fig|1461693.3.peg.2699"/>
<dbReference type="STRING" id="1461693.ATO10_13319"/>
<dbReference type="AlphaFoldDB" id="A0A058ZHV1"/>
<dbReference type="eggNOG" id="COG3743">
    <property type="taxonomic scope" value="Bacteria"/>
</dbReference>
<keyword evidence="3" id="KW-1185">Reference proteome</keyword>
<evidence type="ECO:0000313" key="2">
    <source>
        <dbReference type="EMBL" id="KCV81163.1"/>
    </source>
</evidence>
<dbReference type="Gene3D" id="1.10.150.20">
    <property type="entry name" value="5' to 3' exonuclease, C-terminal subdomain"/>
    <property type="match status" value="1"/>
</dbReference>
<organism evidence="2 3">
    <name type="scientific">Actibacterium atlanticum</name>
    <dbReference type="NCBI Taxonomy" id="1461693"/>
    <lineage>
        <taxon>Bacteria</taxon>
        <taxon>Pseudomonadati</taxon>
        <taxon>Pseudomonadota</taxon>
        <taxon>Alphaproteobacteria</taxon>
        <taxon>Rhodobacterales</taxon>
        <taxon>Roseobacteraceae</taxon>
        <taxon>Actibacterium</taxon>
    </lineage>
</organism>
<dbReference type="RefSeq" id="WP_035252411.1">
    <property type="nucleotide sequence ID" value="NZ_AQQY01000010.1"/>
</dbReference>
<dbReference type="EMBL" id="AQQY01000010">
    <property type="protein sequence ID" value="KCV81163.1"/>
    <property type="molecule type" value="Genomic_DNA"/>
</dbReference>
<evidence type="ECO:0000256" key="1">
    <source>
        <dbReference type="SAM" id="Phobius"/>
    </source>
</evidence>
<evidence type="ECO:0000313" key="3">
    <source>
        <dbReference type="Proteomes" id="UP000024836"/>
    </source>
</evidence>
<protein>
    <recommendedName>
        <fullName evidence="4">NADH dehydrogenase subunit E</fullName>
    </recommendedName>
</protein>
<keyword evidence="1" id="KW-0472">Membrane</keyword>
<feature type="transmembrane region" description="Helical" evidence="1">
    <location>
        <begin position="12"/>
        <end position="31"/>
    </location>
</feature>
<evidence type="ECO:0008006" key="4">
    <source>
        <dbReference type="Google" id="ProtNLM"/>
    </source>
</evidence>
<dbReference type="Proteomes" id="UP000024836">
    <property type="component" value="Unassembled WGS sequence"/>
</dbReference>
<proteinExistence type="predicted"/>
<name>A0A058ZHV1_9RHOB</name>
<accession>A0A058ZHV1</accession>
<reference evidence="2 3" key="1">
    <citation type="submission" date="2013-04" db="EMBL/GenBank/DDBJ databases">
        <title>Shimia sp. 22II-S11-Z10 Genome Sequencing.</title>
        <authorList>
            <person name="Lai Q."/>
            <person name="Li G."/>
            <person name="Shao Z."/>
        </authorList>
    </citation>
    <scope>NUCLEOTIDE SEQUENCE [LARGE SCALE GENOMIC DNA]</scope>
    <source>
        <strain evidence="3">22II-S11-Z10</strain>
    </source>
</reference>
<gene>
    <name evidence="2" type="ORF">ATO10_13319</name>
</gene>
<sequence length="234" mass="25007">MFREWGFLITEMVVLIILAALLGLLVGWLIWGRREVETVVEADTSQADALRADLAGCRDNVAQQTAQIATLQADLDAAQLATSEANARADAAASAAAEAVAPVAAAATVMPEPEPAPLPEAEPINQDFDGDGVVEGTDEGAKPTTLTQARGGQADDLKQIKGIGPKLELLCNKLGFYHFDQIAAWSDQEVAWVDANLEGFKGRVSRDKWVEQAQLLADGGETEFSKRVEDGDVY</sequence>
<keyword evidence="1" id="KW-0812">Transmembrane</keyword>
<keyword evidence="1" id="KW-1133">Transmembrane helix</keyword>